<dbReference type="Pfam" id="PF13174">
    <property type="entry name" value="TPR_6"/>
    <property type="match status" value="1"/>
</dbReference>
<dbReference type="Pfam" id="PF00515">
    <property type="entry name" value="TPR_1"/>
    <property type="match status" value="1"/>
</dbReference>
<feature type="repeat" description="TPR" evidence="3">
    <location>
        <begin position="589"/>
        <end position="622"/>
    </location>
</feature>
<feature type="repeat" description="TPR" evidence="3">
    <location>
        <begin position="291"/>
        <end position="324"/>
    </location>
</feature>
<dbReference type="Pfam" id="PF07719">
    <property type="entry name" value="TPR_2"/>
    <property type="match status" value="2"/>
</dbReference>
<dbReference type="AlphaFoldDB" id="A0A397VUE9"/>
<keyword evidence="5" id="KW-1185">Reference proteome</keyword>
<keyword evidence="2 3" id="KW-0802">TPR repeat</keyword>
<dbReference type="InterPro" id="IPR050498">
    <property type="entry name" value="Ycf3"/>
</dbReference>
<feature type="repeat" description="TPR" evidence="3">
    <location>
        <begin position="383"/>
        <end position="416"/>
    </location>
</feature>
<feature type="repeat" description="TPR" evidence="3">
    <location>
        <begin position="257"/>
        <end position="290"/>
    </location>
</feature>
<protein>
    <submittedName>
        <fullName evidence="4">Uncharacterized protein</fullName>
    </submittedName>
</protein>
<dbReference type="SMART" id="SM00028">
    <property type="entry name" value="TPR"/>
    <property type="match status" value="13"/>
</dbReference>
<evidence type="ECO:0000256" key="1">
    <source>
        <dbReference type="ARBA" id="ARBA00022737"/>
    </source>
</evidence>
<comment type="caution">
    <text evidence="4">The sequence shown here is derived from an EMBL/GenBank/DDBJ whole genome shotgun (WGS) entry which is preliminary data.</text>
</comment>
<evidence type="ECO:0000313" key="4">
    <source>
        <dbReference type="EMBL" id="RIB25382.1"/>
    </source>
</evidence>
<dbReference type="PROSITE" id="PS50005">
    <property type="entry name" value="TPR"/>
    <property type="match status" value="9"/>
</dbReference>
<dbReference type="InterPro" id="IPR013105">
    <property type="entry name" value="TPR_2"/>
</dbReference>
<accession>A0A397VUE9</accession>
<dbReference type="Gene3D" id="1.25.40.10">
    <property type="entry name" value="Tetratricopeptide repeat domain"/>
    <property type="match status" value="7"/>
</dbReference>
<keyword evidence="1" id="KW-0677">Repeat</keyword>
<evidence type="ECO:0000313" key="5">
    <source>
        <dbReference type="Proteomes" id="UP000266673"/>
    </source>
</evidence>
<feature type="repeat" description="TPR" evidence="3">
    <location>
        <begin position="51"/>
        <end position="84"/>
    </location>
</feature>
<dbReference type="PANTHER" id="PTHR44858">
    <property type="entry name" value="TETRATRICOPEPTIDE REPEAT PROTEIN 6"/>
    <property type="match status" value="1"/>
</dbReference>
<feature type="repeat" description="TPR" evidence="3">
    <location>
        <begin position="144"/>
        <end position="177"/>
    </location>
</feature>
<dbReference type="SUPFAM" id="SSF48452">
    <property type="entry name" value="TPR-like"/>
    <property type="match status" value="3"/>
</dbReference>
<feature type="repeat" description="TPR" evidence="3">
    <location>
        <begin position="451"/>
        <end position="484"/>
    </location>
</feature>
<dbReference type="EMBL" id="QKWP01000176">
    <property type="protein sequence ID" value="RIB25382.1"/>
    <property type="molecule type" value="Genomic_DNA"/>
</dbReference>
<evidence type="ECO:0000256" key="3">
    <source>
        <dbReference type="PROSITE-ProRule" id="PRU00339"/>
    </source>
</evidence>
<gene>
    <name evidence="4" type="ORF">C2G38_2241419</name>
</gene>
<evidence type="ECO:0000256" key="2">
    <source>
        <dbReference type="ARBA" id="ARBA00022803"/>
    </source>
</evidence>
<dbReference type="OrthoDB" id="10250354at2759"/>
<dbReference type="InterPro" id="IPR011990">
    <property type="entry name" value="TPR-like_helical_dom_sf"/>
</dbReference>
<dbReference type="STRING" id="44941.A0A397VUE9"/>
<reference evidence="4 5" key="1">
    <citation type="submission" date="2018-06" db="EMBL/GenBank/DDBJ databases">
        <title>Comparative genomics reveals the genomic features of Rhizophagus irregularis, R. cerebriforme, R. diaphanum and Gigaspora rosea, and their symbiotic lifestyle signature.</title>
        <authorList>
            <person name="Morin E."/>
            <person name="San Clemente H."/>
            <person name="Chen E.C.H."/>
            <person name="De La Providencia I."/>
            <person name="Hainaut M."/>
            <person name="Kuo A."/>
            <person name="Kohler A."/>
            <person name="Murat C."/>
            <person name="Tang N."/>
            <person name="Roy S."/>
            <person name="Loubradou J."/>
            <person name="Henrissat B."/>
            <person name="Grigoriev I.V."/>
            <person name="Corradi N."/>
            <person name="Roux C."/>
            <person name="Martin F.M."/>
        </authorList>
    </citation>
    <scope>NUCLEOTIDE SEQUENCE [LARGE SCALE GENOMIC DNA]</scope>
    <source>
        <strain evidence="4 5">DAOM 194757</strain>
    </source>
</reference>
<dbReference type="Pfam" id="PF13181">
    <property type="entry name" value="TPR_8"/>
    <property type="match status" value="5"/>
</dbReference>
<dbReference type="InterPro" id="IPR019734">
    <property type="entry name" value="TPR_rpt"/>
</dbReference>
<dbReference type="Proteomes" id="UP000266673">
    <property type="component" value="Unassembled WGS sequence"/>
</dbReference>
<dbReference type="PANTHER" id="PTHR44858:SF1">
    <property type="entry name" value="UDP-N-ACETYLGLUCOSAMINE--PEPTIDE N-ACETYLGLUCOSAMINYLTRANSFERASE SPINDLY-RELATED"/>
    <property type="match status" value="1"/>
</dbReference>
<dbReference type="PROSITE" id="PS50293">
    <property type="entry name" value="TPR_REGION"/>
    <property type="match status" value="2"/>
</dbReference>
<proteinExistence type="predicted"/>
<name>A0A397VUE9_9GLOM</name>
<feature type="repeat" description="TPR" evidence="3">
    <location>
        <begin position="485"/>
        <end position="518"/>
    </location>
</feature>
<organism evidence="4 5">
    <name type="scientific">Gigaspora rosea</name>
    <dbReference type="NCBI Taxonomy" id="44941"/>
    <lineage>
        <taxon>Eukaryota</taxon>
        <taxon>Fungi</taxon>
        <taxon>Fungi incertae sedis</taxon>
        <taxon>Mucoromycota</taxon>
        <taxon>Glomeromycotina</taxon>
        <taxon>Glomeromycetes</taxon>
        <taxon>Diversisporales</taxon>
        <taxon>Gigasporaceae</taxon>
        <taxon>Gigaspora</taxon>
    </lineage>
</organism>
<sequence>MAFSIDNYDIFNYINEYEDEINRGISYLKLGHYVDSLDQFNFILGVNSKNLTALILRGITYSKLEKYENALIDAQRSLEIEPTSQSPFILRGETYFMLGKFNEALIDFNKALEINPNNTYVLTLRGEIYLKFQLYVLEIDSFNLIASSFRGKVYYSLGQYYKAFLDLNKALDINPPTLLYRGEAYFKHGHYDKAFSDLEKVLEKYDEHLYNLGMSLEIKSNYINALILQAKICFNLEKYSGTIQILSKALEIEPKNKTILTLRGGAYFYLNQHNDAIRDLNQVLEIEQNNASVIFLRGEAFYCLGRFHEAIVDFNEALKIEPNKIDMLILRDEAYLNLEHYGNAHSDFDKILPTNAMTLMFQRQYNNVLNDLSKSLKIEPYFVSALILRGIAYFRLRNYDKAYEDFSKVFVIEPNNETAVKYLIDAFNGIDFTSMKHFMTKSFKKFEVNNITAIMLCGEEYFIRGLFDYALLYFNKVLEISPNDKPALILIAKIFFILKKYENAIKYWNEILKVEPDNDIALFYRNEVNFKLGRRKESHLNTEKLSKILEIEFNNAFVLYNTDISFKLRQFNKTISDLDIAIKLKPNDKEMLILRGKAYFFLEKYDLALFDFIKALEFEPNNIFIQLYINEIFDKPLLLKK</sequence>
<feature type="repeat" description="TPR" evidence="3">
    <location>
        <begin position="85"/>
        <end position="118"/>
    </location>
</feature>